<dbReference type="InterPro" id="IPR046335">
    <property type="entry name" value="LacI/GalR-like_sensor"/>
</dbReference>
<comment type="caution">
    <text evidence="5">The sequence shown here is derived from an EMBL/GenBank/DDBJ whole genome shotgun (WGS) entry which is preliminary data.</text>
</comment>
<dbReference type="PROSITE" id="PS00356">
    <property type="entry name" value="HTH_LACI_1"/>
    <property type="match status" value="1"/>
</dbReference>
<dbReference type="GO" id="GO:0000976">
    <property type="term" value="F:transcription cis-regulatory region binding"/>
    <property type="evidence" value="ECO:0007669"/>
    <property type="project" value="TreeGrafter"/>
</dbReference>
<accession>A0A916SQ04</accession>
<sequence length="341" mass="36470">MSGASIKDVAALARVSMSTVSNVLNNPQRVSAESRDRVQRAIEQLGFVRNAAARQLRVGSSKLLGLALINISNPFFTDVATGVEEAAREAGYSVLLGNSASRPDGESGFLELFEKQQVDGVLIVPSGDVLDKLDGLRRRGTPAVLIDRVDDRRAFSSVSTDDLAGGRLAAKHLLSLGRRNLWFIGGLLSVRQMNDRLEGFRGMIANYPGVSLRVETGAFVDATSGLEYGRAIASLPVDQRPDAIFAANDMLALGVIQGLTATGFRVPQDVAVIGYDDIVFSAAAAIPLTSVRQPSRRMGSTAAQLLIDEIADPHNFRPRSIVYEPQLIIRASTGDPKGTTP</sequence>
<dbReference type="Pfam" id="PF00356">
    <property type="entry name" value="LacI"/>
    <property type="match status" value="1"/>
</dbReference>
<keyword evidence="2" id="KW-0238">DNA-binding</keyword>
<organism evidence="5 6">
    <name type="scientific">Conyzicola nivalis</name>
    <dbReference type="NCBI Taxonomy" id="1477021"/>
    <lineage>
        <taxon>Bacteria</taxon>
        <taxon>Bacillati</taxon>
        <taxon>Actinomycetota</taxon>
        <taxon>Actinomycetes</taxon>
        <taxon>Micrococcales</taxon>
        <taxon>Microbacteriaceae</taxon>
        <taxon>Conyzicola</taxon>
    </lineage>
</organism>
<evidence type="ECO:0000256" key="3">
    <source>
        <dbReference type="ARBA" id="ARBA00023163"/>
    </source>
</evidence>
<dbReference type="PANTHER" id="PTHR30146:SF109">
    <property type="entry name" value="HTH-TYPE TRANSCRIPTIONAL REGULATOR GALS"/>
    <property type="match status" value="1"/>
</dbReference>
<dbReference type="InterPro" id="IPR000843">
    <property type="entry name" value="HTH_LacI"/>
</dbReference>
<dbReference type="SUPFAM" id="SSF47413">
    <property type="entry name" value="lambda repressor-like DNA-binding domains"/>
    <property type="match status" value="1"/>
</dbReference>
<dbReference type="InterPro" id="IPR010982">
    <property type="entry name" value="Lambda_DNA-bd_dom_sf"/>
</dbReference>
<dbReference type="PANTHER" id="PTHR30146">
    <property type="entry name" value="LACI-RELATED TRANSCRIPTIONAL REPRESSOR"/>
    <property type="match status" value="1"/>
</dbReference>
<dbReference type="GO" id="GO:0003700">
    <property type="term" value="F:DNA-binding transcription factor activity"/>
    <property type="evidence" value="ECO:0007669"/>
    <property type="project" value="TreeGrafter"/>
</dbReference>
<evidence type="ECO:0000256" key="1">
    <source>
        <dbReference type="ARBA" id="ARBA00023015"/>
    </source>
</evidence>
<dbReference type="Gene3D" id="3.40.50.2300">
    <property type="match status" value="2"/>
</dbReference>
<feature type="domain" description="HTH lacI-type" evidence="4">
    <location>
        <begin position="4"/>
        <end position="58"/>
    </location>
</feature>
<reference evidence="5" key="2">
    <citation type="submission" date="2020-09" db="EMBL/GenBank/DDBJ databases">
        <authorList>
            <person name="Sun Q."/>
            <person name="Zhou Y."/>
        </authorList>
    </citation>
    <scope>NUCLEOTIDE SEQUENCE</scope>
    <source>
        <strain evidence="5">CGMCC 1.12813</strain>
    </source>
</reference>
<dbReference type="InterPro" id="IPR028082">
    <property type="entry name" value="Peripla_BP_I"/>
</dbReference>
<dbReference type="Gene3D" id="1.10.260.40">
    <property type="entry name" value="lambda repressor-like DNA-binding domains"/>
    <property type="match status" value="1"/>
</dbReference>
<dbReference type="SMART" id="SM00354">
    <property type="entry name" value="HTH_LACI"/>
    <property type="match status" value="1"/>
</dbReference>
<dbReference type="CDD" id="cd01392">
    <property type="entry name" value="HTH_LacI"/>
    <property type="match status" value="1"/>
</dbReference>
<evidence type="ECO:0000256" key="2">
    <source>
        <dbReference type="ARBA" id="ARBA00023125"/>
    </source>
</evidence>
<dbReference type="SUPFAM" id="SSF53822">
    <property type="entry name" value="Periplasmic binding protein-like I"/>
    <property type="match status" value="1"/>
</dbReference>
<evidence type="ECO:0000313" key="6">
    <source>
        <dbReference type="Proteomes" id="UP000606922"/>
    </source>
</evidence>
<dbReference type="Proteomes" id="UP000606922">
    <property type="component" value="Unassembled WGS sequence"/>
</dbReference>
<dbReference type="RefSeq" id="WP_229733262.1">
    <property type="nucleotide sequence ID" value="NZ_BMGB01000001.1"/>
</dbReference>
<proteinExistence type="predicted"/>
<gene>
    <name evidence="5" type="ORF">GCM10010979_22650</name>
</gene>
<keyword evidence="1" id="KW-0805">Transcription regulation</keyword>
<dbReference type="EMBL" id="BMGB01000001">
    <property type="protein sequence ID" value="GGB07583.1"/>
    <property type="molecule type" value="Genomic_DNA"/>
</dbReference>
<dbReference type="AlphaFoldDB" id="A0A916SQ04"/>
<evidence type="ECO:0000313" key="5">
    <source>
        <dbReference type="EMBL" id="GGB07583.1"/>
    </source>
</evidence>
<dbReference type="PROSITE" id="PS50932">
    <property type="entry name" value="HTH_LACI_2"/>
    <property type="match status" value="1"/>
</dbReference>
<dbReference type="Pfam" id="PF13377">
    <property type="entry name" value="Peripla_BP_3"/>
    <property type="match status" value="1"/>
</dbReference>
<name>A0A916SQ04_9MICO</name>
<keyword evidence="3" id="KW-0804">Transcription</keyword>
<keyword evidence="6" id="KW-1185">Reference proteome</keyword>
<reference evidence="5" key="1">
    <citation type="journal article" date="2014" name="Int. J. Syst. Evol. Microbiol.">
        <title>Complete genome sequence of Corynebacterium casei LMG S-19264T (=DSM 44701T), isolated from a smear-ripened cheese.</title>
        <authorList>
            <consortium name="US DOE Joint Genome Institute (JGI-PGF)"/>
            <person name="Walter F."/>
            <person name="Albersmeier A."/>
            <person name="Kalinowski J."/>
            <person name="Ruckert C."/>
        </authorList>
    </citation>
    <scope>NUCLEOTIDE SEQUENCE</scope>
    <source>
        <strain evidence="5">CGMCC 1.12813</strain>
    </source>
</reference>
<protein>
    <submittedName>
        <fullName evidence="5">LacI family transcriptional regulator</fullName>
    </submittedName>
</protein>
<dbReference type="CDD" id="cd06293">
    <property type="entry name" value="PBP1_LacI-like"/>
    <property type="match status" value="1"/>
</dbReference>
<evidence type="ECO:0000259" key="4">
    <source>
        <dbReference type="PROSITE" id="PS50932"/>
    </source>
</evidence>